<dbReference type="RefSeq" id="WP_111340681.1">
    <property type="nucleotide sequence ID" value="NZ_QLII01000001.1"/>
</dbReference>
<sequence>MKDSLQPFNKLLEGYLFSVASQFIDQFDDENQTNLIKLISTIETDSTCDESVEPDRFSLPTQQLEKQWKSILTPPRKHKKVSKKNTDTFLLEVTQRRIKHYQDIIDQISLTIHKLEVARQNFTNRNCGDLQRAKLNMSYELALQRNKDYLALVIGQKMLVSKRLTQLLHSV</sequence>
<organism evidence="1 2">
    <name type="scientific">Spirosoma telluris</name>
    <dbReference type="NCBI Taxonomy" id="2183553"/>
    <lineage>
        <taxon>Bacteria</taxon>
        <taxon>Pseudomonadati</taxon>
        <taxon>Bacteroidota</taxon>
        <taxon>Cytophagia</taxon>
        <taxon>Cytophagales</taxon>
        <taxon>Cytophagaceae</taxon>
        <taxon>Spirosoma</taxon>
    </lineage>
</organism>
<keyword evidence="2" id="KW-1185">Reference proteome</keyword>
<evidence type="ECO:0000313" key="2">
    <source>
        <dbReference type="Proteomes" id="UP000249016"/>
    </source>
</evidence>
<reference evidence="1 2" key="1">
    <citation type="submission" date="2018-06" db="EMBL/GenBank/DDBJ databases">
        <title>Spirosoma sp. HMF3257 Genome sequencing and assembly.</title>
        <authorList>
            <person name="Kang H."/>
            <person name="Cha I."/>
            <person name="Kim H."/>
            <person name="Kang J."/>
            <person name="Joh K."/>
        </authorList>
    </citation>
    <scope>NUCLEOTIDE SEQUENCE [LARGE SCALE GENOMIC DNA]</scope>
    <source>
        <strain evidence="1 2">HMF3257</strain>
    </source>
</reference>
<dbReference type="OrthoDB" id="969364at2"/>
<proteinExistence type="predicted"/>
<protein>
    <submittedName>
        <fullName evidence="1">Uncharacterized protein</fullName>
    </submittedName>
</protein>
<accession>A0A327NHM6</accession>
<gene>
    <name evidence="1" type="ORF">HMF3257_04240</name>
</gene>
<evidence type="ECO:0000313" key="1">
    <source>
        <dbReference type="EMBL" id="RAI73809.1"/>
    </source>
</evidence>
<dbReference type="EMBL" id="QLII01000001">
    <property type="protein sequence ID" value="RAI73809.1"/>
    <property type="molecule type" value="Genomic_DNA"/>
</dbReference>
<comment type="caution">
    <text evidence="1">The sequence shown here is derived from an EMBL/GenBank/DDBJ whole genome shotgun (WGS) entry which is preliminary data.</text>
</comment>
<dbReference type="Proteomes" id="UP000249016">
    <property type="component" value="Unassembled WGS sequence"/>
</dbReference>
<dbReference type="AlphaFoldDB" id="A0A327NHM6"/>
<name>A0A327NHM6_9BACT</name>